<keyword evidence="1" id="KW-0812">Transmembrane</keyword>
<dbReference type="PANTHER" id="PTHR42709">
    <property type="entry name" value="ALKALINE PHOSPHATASE LIKE PROTEIN"/>
    <property type="match status" value="1"/>
</dbReference>
<evidence type="ECO:0000313" key="3">
    <source>
        <dbReference type="EMBL" id="MFB9232612.1"/>
    </source>
</evidence>
<keyword evidence="1" id="KW-1133">Transmembrane helix</keyword>
<dbReference type="InterPro" id="IPR051311">
    <property type="entry name" value="DedA_domain"/>
</dbReference>
<dbReference type="Proteomes" id="UP001589683">
    <property type="component" value="Unassembled WGS sequence"/>
</dbReference>
<reference evidence="3 4" key="1">
    <citation type="submission" date="2024-09" db="EMBL/GenBank/DDBJ databases">
        <authorList>
            <person name="Sun Q."/>
            <person name="Mori K."/>
        </authorList>
    </citation>
    <scope>NUCLEOTIDE SEQUENCE [LARGE SCALE GENOMIC DNA]</scope>
    <source>
        <strain evidence="3 4">CECT 8726</strain>
    </source>
</reference>
<dbReference type="InterPro" id="IPR032816">
    <property type="entry name" value="VTT_dom"/>
</dbReference>
<dbReference type="EMBL" id="JBHMEA010000040">
    <property type="protein sequence ID" value="MFB9232612.1"/>
    <property type="molecule type" value="Genomic_DNA"/>
</dbReference>
<name>A0ABV5JGM8_9RHOB</name>
<organism evidence="3 4">
    <name type="scientific">Pseudohalocynthiibacter aestuariivivens</name>
    <dbReference type="NCBI Taxonomy" id="1591409"/>
    <lineage>
        <taxon>Bacteria</taxon>
        <taxon>Pseudomonadati</taxon>
        <taxon>Pseudomonadota</taxon>
        <taxon>Alphaproteobacteria</taxon>
        <taxon>Rhodobacterales</taxon>
        <taxon>Paracoccaceae</taxon>
        <taxon>Pseudohalocynthiibacter</taxon>
    </lineage>
</organism>
<dbReference type="Pfam" id="PF09335">
    <property type="entry name" value="VTT_dom"/>
    <property type="match status" value="1"/>
</dbReference>
<dbReference type="PANTHER" id="PTHR42709:SF4">
    <property type="entry name" value="INNER MEMBRANE PROTEIN YQAA"/>
    <property type="match status" value="1"/>
</dbReference>
<gene>
    <name evidence="3" type="ORF">ACFFUT_12525</name>
</gene>
<evidence type="ECO:0000256" key="1">
    <source>
        <dbReference type="SAM" id="Phobius"/>
    </source>
</evidence>
<keyword evidence="4" id="KW-1185">Reference proteome</keyword>
<protein>
    <submittedName>
        <fullName evidence="3">YqaA family protein</fullName>
    </submittedName>
</protein>
<feature type="transmembrane region" description="Helical" evidence="1">
    <location>
        <begin position="43"/>
        <end position="62"/>
    </location>
</feature>
<sequence>MTSIAAFAVLFASAFTSATLLPGSSEAMLLTLLAGGSEEVMMLILVATAGNVLGSLVNWFLGRTFSMFRDRKWFPVKEKAYERAEIWYDRYGVWSLLLSWLPVIGDPITVVAGALRVDVLRFLLLVSISKASRYAFIAGVFQKWSGA</sequence>
<keyword evidence="1" id="KW-0472">Membrane</keyword>
<comment type="caution">
    <text evidence="3">The sequence shown here is derived from an EMBL/GenBank/DDBJ whole genome shotgun (WGS) entry which is preliminary data.</text>
</comment>
<evidence type="ECO:0000313" key="4">
    <source>
        <dbReference type="Proteomes" id="UP001589683"/>
    </source>
</evidence>
<feature type="domain" description="VTT" evidence="2">
    <location>
        <begin position="28"/>
        <end position="140"/>
    </location>
</feature>
<proteinExistence type="predicted"/>
<dbReference type="RefSeq" id="WP_213891349.1">
    <property type="nucleotide sequence ID" value="NZ_JAGFNU010000025.1"/>
</dbReference>
<accession>A0ABV5JGM8</accession>
<evidence type="ECO:0000259" key="2">
    <source>
        <dbReference type="Pfam" id="PF09335"/>
    </source>
</evidence>